<evidence type="ECO:0000313" key="6">
    <source>
        <dbReference type="Proteomes" id="UP000680116"/>
    </source>
</evidence>
<name>A0ABM8UE83_9GAMM</name>
<dbReference type="Pfam" id="PF00672">
    <property type="entry name" value="HAMP"/>
    <property type="match status" value="1"/>
</dbReference>
<dbReference type="EMBL" id="OU015430">
    <property type="protein sequence ID" value="CAG4971305.1"/>
    <property type="molecule type" value="Genomic_DNA"/>
</dbReference>
<protein>
    <recommendedName>
        <fullName evidence="7">EAL domain-containing protein</fullName>
    </recommendedName>
</protein>
<dbReference type="InterPro" id="IPR003660">
    <property type="entry name" value="HAMP_dom"/>
</dbReference>
<dbReference type="Gene3D" id="3.20.20.450">
    <property type="entry name" value="EAL domain"/>
    <property type="match status" value="1"/>
</dbReference>
<evidence type="ECO:0000259" key="3">
    <source>
        <dbReference type="PROSITE" id="PS50885"/>
    </source>
</evidence>
<dbReference type="SMART" id="SM00267">
    <property type="entry name" value="GGDEF"/>
    <property type="match status" value="1"/>
</dbReference>
<feature type="transmembrane region" description="Helical" evidence="1">
    <location>
        <begin position="12"/>
        <end position="30"/>
    </location>
</feature>
<feature type="domain" description="GGDEF" evidence="4">
    <location>
        <begin position="312"/>
        <end position="456"/>
    </location>
</feature>
<dbReference type="Proteomes" id="UP000680116">
    <property type="component" value="Chromosome"/>
</dbReference>
<feature type="domain" description="HAMP" evidence="3">
    <location>
        <begin position="217"/>
        <end position="276"/>
    </location>
</feature>
<keyword evidence="1" id="KW-0472">Membrane</keyword>
<dbReference type="Pfam" id="PF00563">
    <property type="entry name" value="EAL"/>
    <property type="match status" value="1"/>
</dbReference>
<evidence type="ECO:0000259" key="2">
    <source>
        <dbReference type="PROSITE" id="PS50883"/>
    </source>
</evidence>
<sequence length="739" mass="80654">MKLRPGLHAQFLLVMAGALLGVTVLVGMLLHRQHRMQDEVEDLSRDAMGTMASESLQRRGEGTVAQLAESLANPMYYFDLDAIGALVQTTLRQPDTRYVLVFDANGQVLHDGTDEIRGYGEPMADAFAYEAMNARSVHAQFGESIMDVSTPVTIGSERIGGIRVGYDLGAIQAAQEGAIGDLRGRLADLGRRNLAWLVSFGFALLVLGAAVSWMVRRTLVQPIRALADAAREIEAGQFEPGASDDRRLPSRVRSDELGDLMRAFGRMRESVVRHDRDIRRMAYTDALTGLANRLAFREALDHHLLSLHGGSRELALLFADIDDFKRINDTLGHDVGDEVLLQFAQRIRMVVDRLGGDGAMLARFGGDEFVILVESDPAAGQAGHARAVAARLAEALVTALGAPLSLQGRQVFLGTSIGISLFPDDAESATSLMKNGDIAMYQAKVAGKNCYRFYSRAMDQAVERRVHLEQELREAWGRGELSLAYQPIHRLSDGRMVGAEALLRWRHPELGMIAPSVFIDVAEQSGLIESIGPKVLRAACRDAIQWPQAHAGDPPLFVSVNVSPRQLRSGDLPQVVAACLADSGLEPARLHIELTETAVIGDEILANKLLTRLRETGVKVWLDDFGTGFSGLSHLRRVPVDGVKIDRSFVADILRDPDDLALTTAIIAMAHSLGITVVAEGVEKEGQYGLLRERGCDQAQGFWLGQPMPLEAFMAQLRADRPLPAPAPRSPLDKMLDRG</sequence>
<dbReference type="PROSITE" id="PS50885">
    <property type="entry name" value="HAMP"/>
    <property type="match status" value="1"/>
</dbReference>
<dbReference type="PROSITE" id="PS50883">
    <property type="entry name" value="EAL"/>
    <property type="match status" value="1"/>
</dbReference>
<evidence type="ECO:0000259" key="4">
    <source>
        <dbReference type="PROSITE" id="PS50887"/>
    </source>
</evidence>
<feature type="domain" description="EAL" evidence="2">
    <location>
        <begin position="465"/>
        <end position="721"/>
    </location>
</feature>
<evidence type="ECO:0008006" key="7">
    <source>
        <dbReference type="Google" id="ProtNLM"/>
    </source>
</evidence>
<dbReference type="CDD" id="cd06225">
    <property type="entry name" value="HAMP"/>
    <property type="match status" value="1"/>
</dbReference>
<dbReference type="CDD" id="cd01948">
    <property type="entry name" value="EAL"/>
    <property type="match status" value="1"/>
</dbReference>
<dbReference type="InterPro" id="IPR000160">
    <property type="entry name" value="GGDEF_dom"/>
</dbReference>
<dbReference type="SUPFAM" id="SSF103190">
    <property type="entry name" value="Sensory domain-like"/>
    <property type="match status" value="1"/>
</dbReference>
<evidence type="ECO:0000313" key="5">
    <source>
        <dbReference type="EMBL" id="CAG4971305.1"/>
    </source>
</evidence>
<dbReference type="CDD" id="cd01949">
    <property type="entry name" value="GGDEF"/>
    <property type="match status" value="1"/>
</dbReference>
<dbReference type="PROSITE" id="PS50887">
    <property type="entry name" value="GGDEF"/>
    <property type="match status" value="1"/>
</dbReference>
<dbReference type="PANTHER" id="PTHR44757:SF2">
    <property type="entry name" value="BIOFILM ARCHITECTURE MAINTENANCE PROTEIN MBAA"/>
    <property type="match status" value="1"/>
</dbReference>
<organism evidence="5 6">
    <name type="scientific">Novilysobacter luteus</name>
    <dbReference type="NCBI Taxonomy" id="2822368"/>
    <lineage>
        <taxon>Bacteria</taxon>
        <taxon>Pseudomonadati</taxon>
        <taxon>Pseudomonadota</taxon>
        <taxon>Gammaproteobacteria</taxon>
        <taxon>Lysobacterales</taxon>
        <taxon>Lysobacteraceae</taxon>
        <taxon>Novilysobacter</taxon>
    </lineage>
</organism>
<dbReference type="SUPFAM" id="SSF55073">
    <property type="entry name" value="Nucleotide cyclase"/>
    <property type="match status" value="1"/>
</dbReference>
<evidence type="ECO:0000256" key="1">
    <source>
        <dbReference type="SAM" id="Phobius"/>
    </source>
</evidence>
<dbReference type="SUPFAM" id="SSF158472">
    <property type="entry name" value="HAMP domain-like"/>
    <property type="match status" value="1"/>
</dbReference>
<feature type="transmembrane region" description="Helical" evidence="1">
    <location>
        <begin position="194"/>
        <end position="215"/>
    </location>
</feature>
<reference evidence="5 6" key="1">
    <citation type="submission" date="2021-04" db="EMBL/GenBank/DDBJ databases">
        <authorList>
            <person name="Rodrigo-Torres L."/>
            <person name="Arahal R. D."/>
            <person name="Lucena T."/>
        </authorList>
    </citation>
    <scope>NUCLEOTIDE SEQUENCE [LARGE SCALE GENOMIC DNA]</scope>
    <source>
        <strain evidence="5 6">CECT 30171</strain>
    </source>
</reference>
<dbReference type="Pfam" id="PF00990">
    <property type="entry name" value="GGDEF"/>
    <property type="match status" value="1"/>
</dbReference>
<dbReference type="RefSeq" id="WP_215219889.1">
    <property type="nucleotide sequence ID" value="NZ_OU015430.1"/>
</dbReference>
<dbReference type="SMART" id="SM00304">
    <property type="entry name" value="HAMP"/>
    <property type="match status" value="1"/>
</dbReference>
<dbReference type="InterPro" id="IPR029151">
    <property type="entry name" value="Sensor-like_sf"/>
</dbReference>
<dbReference type="InterPro" id="IPR052155">
    <property type="entry name" value="Biofilm_reg_signaling"/>
</dbReference>
<dbReference type="Gene3D" id="3.30.70.270">
    <property type="match status" value="1"/>
</dbReference>
<dbReference type="InterPro" id="IPR001633">
    <property type="entry name" value="EAL_dom"/>
</dbReference>
<keyword evidence="1" id="KW-1133">Transmembrane helix</keyword>
<dbReference type="InterPro" id="IPR043128">
    <property type="entry name" value="Rev_trsase/Diguanyl_cyclase"/>
</dbReference>
<accession>A0ABM8UE83</accession>
<dbReference type="NCBIfam" id="TIGR00254">
    <property type="entry name" value="GGDEF"/>
    <property type="match status" value="1"/>
</dbReference>
<dbReference type="InterPro" id="IPR029787">
    <property type="entry name" value="Nucleotide_cyclase"/>
</dbReference>
<proteinExistence type="predicted"/>
<dbReference type="InterPro" id="IPR035919">
    <property type="entry name" value="EAL_sf"/>
</dbReference>
<dbReference type="PANTHER" id="PTHR44757">
    <property type="entry name" value="DIGUANYLATE CYCLASE DGCP"/>
    <property type="match status" value="1"/>
</dbReference>
<keyword evidence="1" id="KW-0812">Transmembrane</keyword>
<dbReference type="SUPFAM" id="SSF141868">
    <property type="entry name" value="EAL domain-like"/>
    <property type="match status" value="1"/>
</dbReference>
<gene>
    <name evidence="5" type="ORF">LYB30171_00943</name>
</gene>
<dbReference type="Gene3D" id="6.10.340.10">
    <property type="match status" value="1"/>
</dbReference>
<keyword evidence="6" id="KW-1185">Reference proteome</keyword>
<dbReference type="SMART" id="SM00052">
    <property type="entry name" value="EAL"/>
    <property type="match status" value="1"/>
</dbReference>